<keyword evidence="2" id="KW-1185">Reference proteome</keyword>
<organism evidence="2 3">
    <name type="scientific">Temnothorax curvispinosus</name>
    <dbReference type="NCBI Taxonomy" id="300111"/>
    <lineage>
        <taxon>Eukaryota</taxon>
        <taxon>Metazoa</taxon>
        <taxon>Ecdysozoa</taxon>
        <taxon>Arthropoda</taxon>
        <taxon>Hexapoda</taxon>
        <taxon>Insecta</taxon>
        <taxon>Pterygota</taxon>
        <taxon>Neoptera</taxon>
        <taxon>Endopterygota</taxon>
        <taxon>Hymenoptera</taxon>
        <taxon>Apocrita</taxon>
        <taxon>Aculeata</taxon>
        <taxon>Formicoidea</taxon>
        <taxon>Formicidae</taxon>
        <taxon>Myrmicinae</taxon>
        <taxon>Temnothorax</taxon>
    </lineage>
</organism>
<dbReference type="GeneID" id="112456444"/>
<dbReference type="InterPro" id="IPR001584">
    <property type="entry name" value="Integrase_cat-core"/>
</dbReference>
<evidence type="ECO:0000313" key="2">
    <source>
        <dbReference type="Proteomes" id="UP000504618"/>
    </source>
</evidence>
<dbReference type="PROSITE" id="PS50994">
    <property type="entry name" value="INTEGRASE"/>
    <property type="match status" value="1"/>
</dbReference>
<dbReference type="InterPro" id="IPR040676">
    <property type="entry name" value="DUF5641"/>
</dbReference>
<reference evidence="3" key="1">
    <citation type="submission" date="2025-08" db="UniProtKB">
        <authorList>
            <consortium name="RefSeq"/>
        </authorList>
    </citation>
    <scope>IDENTIFICATION</scope>
    <source>
        <tissue evidence="3">Whole body</tissue>
    </source>
</reference>
<dbReference type="OrthoDB" id="6432478at2759"/>
<dbReference type="InterPro" id="IPR036397">
    <property type="entry name" value="RNaseH_sf"/>
</dbReference>
<sequence length="276" mass="31495">MVTKAVHLELVEDMTTAAFIGALKRFISRRGKVVNMYSDNGLNFRGADNEMQDLFQSPDLQHAAAEERLNWHFIPPRAPHFGGLWEAAVWLMKQHLTKTIEDASLTVVEIMTVLAQVEAILNSRPLTPLSDDPLDLSALTPAHFLIGDSFTSYPEPDILDVPMNRLSRWQHVERLKQHFWSRWSKEYLAVCQGRTKWKSETHSNLEVGQLVMLKEDESMPLKWVLARIDGVHHGSDGVIRILTVRISKGIYKRPIVKICPLPVEEPEAQKNERAPH</sequence>
<feature type="domain" description="Integrase catalytic" evidence="1">
    <location>
        <begin position="1"/>
        <end position="149"/>
    </location>
</feature>
<dbReference type="GO" id="GO:0015074">
    <property type="term" value="P:DNA integration"/>
    <property type="evidence" value="ECO:0007669"/>
    <property type="project" value="InterPro"/>
</dbReference>
<dbReference type="AlphaFoldDB" id="A0A6J1PZC0"/>
<dbReference type="GO" id="GO:0003676">
    <property type="term" value="F:nucleic acid binding"/>
    <property type="evidence" value="ECO:0007669"/>
    <property type="project" value="InterPro"/>
</dbReference>
<proteinExistence type="predicted"/>
<dbReference type="Gene3D" id="3.30.420.10">
    <property type="entry name" value="Ribonuclease H-like superfamily/Ribonuclease H"/>
    <property type="match status" value="1"/>
</dbReference>
<protein>
    <submittedName>
        <fullName evidence="3">Uncharacterized protein LOC112456444</fullName>
    </submittedName>
</protein>
<evidence type="ECO:0000313" key="3">
    <source>
        <dbReference type="RefSeq" id="XP_024874743.1"/>
    </source>
</evidence>
<evidence type="ECO:0000259" key="1">
    <source>
        <dbReference type="PROSITE" id="PS50994"/>
    </source>
</evidence>
<name>A0A6J1PZC0_9HYME</name>
<dbReference type="SUPFAM" id="SSF53098">
    <property type="entry name" value="Ribonuclease H-like"/>
    <property type="match status" value="1"/>
</dbReference>
<gene>
    <name evidence="3" type="primary">LOC112456444</name>
</gene>
<dbReference type="Pfam" id="PF18701">
    <property type="entry name" value="DUF5641"/>
    <property type="match status" value="1"/>
</dbReference>
<dbReference type="RefSeq" id="XP_024874743.1">
    <property type="nucleotide sequence ID" value="XM_025018975.1"/>
</dbReference>
<dbReference type="Proteomes" id="UP000504618">
    <property type="component" value="Unplaced"/>
</dbReference>
<dbReference type="InterPro" id="IPR012337">
    <property type="entry name" value="RNaseH-like_sf"/>
</dbReference>
<dbReference type="PANTHER" id="PTHR47331">
    <property type="entry name" value="PHD-TYPE DOMAIN-CONTAINING PROTEIN"/>
    <property type="match status" value="1"/>
</dbReference>
<accession>A0A6J1PZC0</accession>